<evidence type="ECO:0000256" key="1">
    <source>
        <dbReference type="SAM" id="SignalP"/>
    </source>
</evidence>
<keyword evidence="3" id="KW-1185">Reference proteome</keyword>
<dbReference type="EMBL" id="KZ825817">
    <property type="protein sequence ID" value="PYH97925.1"/>
    <property type="molecule type" value="Genomic_DNA"/>
</dbReference>
<dbReference type="Pfam" id="PF11937">
    <property type="entry name" value="DUF3455"/>
    <property type="match status" value="1"/>
</dbReference>
<dbReference type="PANTHER" id="PTHR35567">
    <property type="entry name" value="MALATE DEHYDROGENASE (AFU_ORTHOLOGUE AFUA_2G13800)"/>
    <property type="match status" value="1"/>
</dbReference>
<name>A0A319DK53_9EURO</name>
<evidence type="ECO:0000313" key="2">
    <source>
        <dbReference type="EMBL" id="PYH97925.1"/>
    </source>
</evidence>
<dbReference type="PANTHER" id="PTHR35567:SF1">
    <property type="entry name" value="CONSERVED FUNGAL PROTEIN (AFU_ORTHOLOGUE AFUA_1G14230)"/>
    <property type="match status" value="1"/>
</dbReference>
<evidence type="ECO:0000313" key="3">
    <source>
        <dbReference type="Proteomes" id="UP000247810"/>
    </source>
</evidence>
<feature type="signal peptide" evidence="1">
    <location>
        <begin position="1"/>
        <end position="17"/>
    </location>
</feature>
<organism evidence="2 3">
    <name type="scientific">Aspergillus ellipticus CBS 707.79</name>
    <dbReference type="NCBI Taxonomy" id="1448320"/>
    <lineage>
        <taxon>Eukaryota</taxon>
        <taxon>Fungi</taxon>
        <taxon>Dikarya</taxon>
        <taxon>Ascomycota</taxon>
        <taxon>Pezizomycotina</taxon>
        <taxon>Eurotiomycetes</taxon>
        <taxon>Eurotiomycetidae</taxon>
        <taxon>Eurotiales</taxon>
        <taxon>Aspergillaceae</taxon>
        <taxon>Aspergillus</taxon>
        <taxon>Aspergillus subgen. Circumdati</taxon>
    </lineage>
</organism>
<proteinExistence type="predicted"/>
<keyword evidence="1" id="KW-0732">Signal</keyword>
<dbReference type="InterPro" id="IPR021706">
    <property type="entry name" value="DUF2990"/>
</dbReference>
<feature type="chain" id="PRO_5016381452" description="Malate dehydrogenase" evidence="1">
    <location>
        <begin position="18"/>
        <end position="252"/>
    </location>
</feature>
<dbReference type="Pfam" id="PF11693">
    <property type="entry name" value="DUF2990"/>
    <property type="match status" value="1"/>
</dbReference>
<gene>
    <name evidence="2" type="ORF">BO71DRAFT_317522</name>
</gene>
<sequence length="252" mass="26766">MRASLFLMSCLTAGSIAAPTLLDEVYDYSTDLAMFLGRVSKYIDDAKGLFKNSNSCDTSKISLPSYASSLPSPSGMSVIYVAVGRGTQNYTCATSTASSTPAAIGAVARLYDATCLAANYPDLLESLPGIVYKSALPRNEETPLPPANLNLLGHHFFRDTTTPVFNLDTTASEQHGIAITKKSDALDAPSSAIKGPNGAVQWLYLHTINGTVGEYEGVYRVSTVAGSAPATCEGQQSSFEVQYSALYYFYGA</sequence>
<accession>A0A319DK53</accession>
<reference evidence="2 3" key="1">
    <citation type="submission" date="2018-02" db="EMBL/GenBank/DDBJ databases">
        <title>The genomes of Aspergillus section Nigri reveals drivers in fungal speciation.</title>
        <authorList>
            <consortium name="DOE Joint Genome Institute"/>
            <person name="Vesth T.C."/>
            <person name="Nybo J."/>
            <person name="Theobald S."/>
            <person name="Brandl J."/>
            <person name="Frisvad J.C."/>
            <person name="Nielsen K.F."/>
            <person name="Lyhne E.K."/>
            <person name="Kogle M.E."/>
            <person name="Kuo A."/>
            <person name="Riley R."/>
            <person name="Clum A."/>
            <person name="Nolan M."/>
            <person name="Lipzen A."/>
            <person name="Salamov A."/>
            <person name="Henrissat B."/>
            <person name="Wiebenga A."/>
            <person name="De vries R.P."/>
            <person name="Grigoriev I.V."/>
            <person name="Mortensen U.H."/>
            <person name="Andersen M.R."/>
            <person name="Baker S.E."/>
        </authorList>
    </citation>
    <scope>NUCLEOTIDE SEQUENCE [LARGE SCALE GENOMIC DNA]</scope>
    <source>
        <strain evidence="2 3">CBS 707.79</strain>
    </source>
</reference>
<dbReference type="AlphaFoldDB" id="A0A319DK53"/>
<dbReference type="VEuPathDB" id="FungiDB:BO71DRAFT_317522"/>
<dbReference type="Proteomes" id="UP000247810">
    <property type="component" value="Unassembled WGS sequence"/>
</dbReference>
<dbReference type="OrthoDB" id="1859733at2759"/>
<protein>
    <recommendedName>
        <fullName evidence="4">Malate dehydrogenase</fullName>
    </recommendedName>
</protein>
<dbReference type="InterPro" id="IPR021851">
    <property type="entry name" value="DUF3455"/>
</dbReference>
<evidence type="ECO:0008006" key="4">
    <source>
        <dbReference type="Google" id="ProtNLM"/>
    </source>
</evidence>